<protein>
    <submittedName>
        <fullName evidence="1">Uncharacterized protein</fullName>
    </submittedName>
</protein>
<evidence type="ECO:0000313" key="2">
    <source>
        <dbReference type="Proteomes" id="UP001221898"/>
    </source>
</evidence>
<gene>
    <name evidence="1" type="ORF">AAFF_G00039040</name>
</gene>
<dbReference type="PANTHER" id="PTHR47510:SF3">
    <property type="entry name" value="ENDO_EXONUCLEASE_PHOSPHATASE DOMAIN-CONTAINING PROTEIN"/>
    <property type="match status" value="1"/>
</dbReference>
<dbReference type="EMBL" id="JAINUG010000012">
    <property type="protein sequence ID" value="KAJ8414702.1"/>
    <property type="molecule type" value="Genomic_DNA"/>
</dbReference>
<evidence type="ECO:0000313" key="1">
    <source>
        <dbReference type="EMBL" id="KAJ8414702.1"/>
    </source>
</evidence>
<keyword evidence="2" id="KW-1185">Reference proteome</keyword>
<comment type="caution">
    <text evidence="1">The sequence shown here is derived from an EMBL/GenBank/DDBJ whole genome shotgun (WGS) entry which is preliminary data.</text>
</comment>
<name>A0AAD7WZ94_9TELE</name>
<dbReference type="PANTHER" id="PTHR47510">
    <property type="entry name" value="REVERSE TRANSCRIPTASE DOMAIN-CONTAINING PROTEIN"/>
    <property type="match status" value="1"/>
</dbReference>
<organism evidence="1 2">
    <name type="scientific">Aldrovandia affinis</name>
    <dbReference type="NCBI Taxonomy" id="143900"/>
    <lineage>
        <taxon>Eukaryota</taxon>
        <taxon>Metazoa</taxon>
        <taxon>Chordata</taxon>
        <taxon>Craniata</taxon>
        <taxon>Vertebrata</taxon>
        <taxon>Euteleostomi</taxon>
        <taxon>Actinopterygii</taxon>
        <taxon>Neopterygii</taxon>
        <taxon>Teleostei</taxon>
        <taxon>Notacanthiformes</taxon>
        <taxon>Halosauridae</taxon>
        <taxon>Aldrovandia</taxon>
    </lineage>
</organism>
<reference evidence="1" key="1">
    <citation type="journal article" date="2023" name="Science">
        <title>Genome structures resolve the early diversification of teleost fishes.</title>
        <authorList>
            <person name="Parey E."/>
            <person name="Louis A."/>
            <person name="Montfort J."/>
            <person name="Bouchez O."/>
            <person name="Roques C."/>
            <person name="Iampietro C."/>
            <person name="Lluch J."/>
            <person name="Castinel A."/>
            <person name="Donnadieu C."/>
            <person name="Desvignes T."/>
            <person name="Floi Bucao C."/>
            <person name="Jouanno E."/>
            <person name="Wen M."/>
            <person name="Mejri S."/>
            <person name="Dirks R."/>
            <person name="Jansen H."/>
            <person name="Henkel C."/>
            <person name="Chen W.J."/>
            <person name="Zahm M."/>
            <person name="Cabau C."/>
            <person name="Klopp C."/>
            <person name="Thompson A.W."/>
            <person name="Robinson-Rechavi M."/>
            <person name="Braasch I."/>
            <person name="Lecointre G."/>
            <person name="Bobe J."/>
            <person name="Postlethwait J.H."/>
            <person name="Berthelot C."/>
            <person name="Roest Crollius H."/>
            <person name="Guiguen Y."/>
        </authorList>
    </citation>
    <scope>NUCLEOTIDE SEQUENCE</scope>
    <source>
        <strain evidence="1">NC1722</strain>
    </source>
</reference>
<dbReference type="Proteomes" id="UP001221898">
    <property type="component" value="Unassembled WGS sequence"/>
</dbReference>
<proteinExistence type="predicted"/>
<sequence>MNENKSKPEKRGIQRLPSVLLEQLLCTRQKLKAAKPVEKSVRTWSTEAIENLRGCLDSTDWDIFKTNNNNLDDYADAVTSYISFCEETCISTRAVYKFNNCKPWFSAELGKLRTNKEEAYRSGDRDAYKRAKYALNKAVKTAKRRYKVELEQRFSTNDCSSIWRGRQTITNYKLKPDQVTFVSSPAALKLLSVLAELITANG</sequence>
<dbReference type="AlphaFoldDB" id="A0AAD7WZ94"/>
<accession>A0AAD7WZ94</accession>